<reference evidence="8 9" key="1">
    <citation type="submission" date="2016-10" db="EMBL/GenBank/DDBJ databases">
        <authorList>
            <person name="de Groot N.N."/>
        </authorList>
    </citation>
    <scope>NUCLEOTIDE SEQUENCE [LARGE SCALE GENOMIC DNA]</scope>
    <source>
        <strain evidence="8 9">JCM 19513</strain>
    </source>
</reference>
<feature type="transmembrane region" description="Helical" evidence="6">
    <location>
        <begin position="656"/>
        <end position="677"/>
    </location>
</feature>
<keyword evidence="5 6" id="KW-0472">Membrane</keyword>
<feature type="transmembrane region" description="Helical" evidence="6">
    <location>
        <begin position="737"/>
        <end position="758"/>
    </location>
</feature>
<dbReference type="Gene3D" id="1.20.1640.10">
    <property type="entry name" value="Multidrug efflux transporter AcrB transmembrane domain"/>
    <property type="match status" value="2"/>
</dbReference>
<evidence type="ECO:0000256" key="6">
    <source>
        <dbReference type="SAM" id="Phobius"/>
    </source>
</evidence>
<keyword evidence="2" id="KW-1003">Cell membrane</keyword>
<feature type="transmembrane region" description="Helical" evidence="6">
    <location>
        <begin position="275"/>
        <end position="294"/>
    </location>
</feature>
<keyword evidence="9" id="KW-1185">Reference proteome</keyword>
<dbReference type="SUPFAM" id="SSF82866">
    <property type="entry name" value="Multidrug efflux transporter AcrB transmembrane domain"/>
    <property type="match status" value="2"/>
</dbReference>
<dbReference type="AlphaFoldDB" id="A0A1H7HWS5"/>
<comment type="subcellular location">
    <subcellularLocation>
        <location evidence="1">Cell membrane</location>
        <topology evidence="1">Multi-pass membrane protein</topology>
    </subcellularLocation>
</comment>
<dbReference type="InterPro" id="IPR004869">
    <property type="entry name" value="MMPL_dom"/>
</dbReference>
<evidence type="ECO:0000313" key="8">
    <source>
        <dbReference type="EMBL" id="SEK52685.1"/>
    </source>
</evidence>
<gene>
    <name evidence="8" type="ORF">SAMN05216214_10364</name>
</gene>
<evidence type="ECO:0000256" key="2">
    <source>
        <dbReference type="ARBA" id="ARBA00022475"/>
    </source>
</evidence>
<name>A0A1H7HWS5_9GAMM</name>
<proteinExistence type="predicted"/>
<evidence type="ECO:0000256" key="5">
    <source>
        <dbReference type="ARBA" id="ARBA00023136"/>
    </source>
</evidence>
<dbReference type="PANTHER" id="PTHR33406:SF13">
    <property type="entry name" value="MEMBRANE PROTEIN YDFJ"/>
    <property type="match status" value="1"/>
</dbReference>
<feature type="transmembrane region" description="Helical" evidence="6">
    <location>
        <begin position="251"/>
        <end position="268"/>
    </location>
</feature>
<dbReference type="GO" id="GO:0005886">
    <property type="term" value="C:plasma membrane"/>
    <property type="evidence" value="ECO:0007669"/>
    <property type="project" value="UniProtKB-SubCell"/>
</dbReference>
<accession>A0A1H7HWS5</accession>
<feature type="transmembrane region" description="Helical" evidence="6">
    <location>
        <begin position="632"/>
        <end position="649"/>
    </location>
</feature>
<evidence type="ECO:0000313" key="9">
    <source>
        <dbReference type="Proteomes" id="UP000185766"/>
    </source>
</evidence>
<dbReference type="Pfam" id="PF03176">
    <property type="entry name" value="MMPL"/>
    <property type="match status" value="1"/>
</dbReference>
<feature type="domain" description="Membrane transport protein MMPL" evidence="7">
    <location>
        <begin position="195"/>
        <end position="393"/>
    </location>
</feature>
<evidence type="ECO:0000259" key="7">
    <source>
        <dbReference type="Pfam" id="PF03176"/>
    </source>
</evidence>
<dbReference type="Proteomes" id="UP000185766">
    <property type="component" value="Unassembled WGS sequence"/>
</dbReference>
<feature type="transmembrane region" description="Helical" evidence="6">
    <location>
        <begin position="683"/>
        <end position="702"/>
    </location>
</feature>
<feature type="transmembrane region" description="Helical" evidence="6">
    <location>
        <begin position="417"/>
        <end position="439"/>
    </location>
</feature>
<keyword evidence="4 6" id="KW-1133">Transmembrane helix</keyword>
<protein>
    <submittedName>
        <fullName evidence="8">Predicted exporter</fullName>
    </submittedName>
</protein>
<keyword evidence="3 6" id="KW-0812">Transmembrane</keyword>
<feature type="transmembrane region" description="Helical" evidence="6">
    <location>
        <begin position="709"/>
        <end position="731"/>
    </location>
</feature>
<evidence type="ECO:0000256" key="4">
    <source>
        <dbReference type="ARBA" id="ARBA00022989"/>
    </source>
</evidence>
<feature type="transmembrane region" description="Helical" evidence="6">
    <location>
        <begin position="371"/>
        <end position="389"/>
    </location>
</feature>
<feature type="transmembrane region" description="Helical" evidence="6">
    <location>
        <begin position="300"/>
        <end position="320"/>
    </location>
</feature>
<feature type="transmembrane region" description="Helical" evidence="6">
    <location>
        <begin position="340"/>
        <end position="359"/>
    </location>
</feature>
<evidence type="ECO:0000256" key="3">
    <source>
        <dbReference type="ARBA" id="ARBA00022692"/>
    </source>
</evidence>
<evidence type="ECO:0000256" key="1">
    <source>
        <dbReference type="ARBA" id="ARBA00004651"/>
    </source>
</evidence>
<dbReference type="RefSeq" id="WP_083394227.1">
    <property type="nucleotide sequence ID" value="NZ_FOAS01000003.1"/>
</dbReference>
<organism evidence="8 9">
    <name type="scientific">Atopomonas hussainii</name>
    <dbReference type="NCBI Taxonomy" id="1429083"/>
    <lineage>
        <taxon>Bacteria</taxon>
        <taxon>Pseudomonadati</taxon>
        <taxon>Pseudomonadota</taxon>
        <taxon>Gammaproteobacteria</taxon>
        <taxon>Pseudomonadales</taxon>
        <taxon>Pseudomonadaceae</taxon>
        <taxon>Atopomonas</taxon>
    </lineage>
</organism>
<dbReference type="PANTHER" id="PTHR33406">
    <property type="entry name" value="MEMBRANE PROTEIN MJ1562-RELATED"/>
    <property type="match status" value="1"/>
</dbReference>
<dbReference type="EMBL" id="FOAS01000003">
    <property type="protein sequence ID" value="SEK52685.1"/>
    <property type="molecule type" value="Genomic_DNA"/>
</dbReference>
<sequence>MRPDSLARNASWFGLALLLLLPLLLLGSGARQAQVSADLLQLLPTLAQDPLSQRAQARMQAAVNGQLWLLIGHPDAARLAPAAAQLSADWQDSGLFREVRWQFQGDLAQLRETLRQQRLARLPAHEVQALLDKPSQWLDERSARLFSPLRDDLLPLPEDWFGLANFSLRAPLADFNLQLADGSLQRHAEGQHWLLLQARSHSDAWQLDSPTQIAALLQDSQQQLAAQGVTLLASGGVLHAAAAQQQAQREINLVGGGGLFGIVLLLAVSFRSVRALSALLPVCLGMAAGTLVTLCWFDSVHVLTLVLGCSLLGVAIDYPLHLLAKRWQAERWPAERALSYLLPSLTLGLVTSLAGYLLLGSTPMPALQQVAVFSASGLLAAYCSVIALLPRLLRNWPAQPAPGWLARPVQAWLHSRYLAPLAAIVSVLLLLAGAPQLGFGEGLRSWVSTPPALQQQEQRFAQLSGQQPTSQHFIVSGANLSELLQREQALLAKLQPLIDQGRLNSALALSQQFTPPSTQQALQQQFRQLADSSLALPRWQAAGVSPNTLKAALQSLAALPLVSIEDWLASQTGQPFAVLWLGEHDGQLHSVVSLNGLRDTEAMATLSDLPGVRWADPLAQVQQQLNNTRQHAAWLIALASACMGLLLVLRCGLRAGLRILSVPVLASAASLGLLGLLGEPLTLFSLFALWLVLAIGVDYAIFIQQQFSLSTACGLWLQAATTLLSFGLLALSQTPVIHNFGLTLSLGLAATLALTPLASASMLRSHHANT</sequence>
<dbReference type="InterPro" id="IPR050545">
    <property type="entry name" value="Mycobact_MmpL"/>
</dbReference>